<dbReference type="EMBL" id="KI963942">
    <property type="protein sequence ID" value="EUC48289.1"/>
    <property type="molecule type" value="Genomic_DNA"/>
</dbReference>
<dbReference type="RefSeq" id="XP_007685160.1">
    <property type="nucleotide sequence ID" value="XM_007686970.1"/>
</dbReference>
<dbReference type="HOGENOM" id="CLU_2910193_0_0_1"/>
<keyword evidence="2" id="KW-1185">Reference proteome</keyword>
<name>W6ZL92_COCMI</name>
<dbReference type="Proteomes" id="UP000054032">
    <property type="component" value="Unassembled WGS sequence"/>
</dbReference>
<dbReference type="AlphaFoldDB" id="W6ZL92"/>
<evidence type="ECO:0000313" key="1">
    <source>
        <dbReference type="EMBL" id="EUC48289.1"/>
    </source>
</evidence>
<accession>W6ZL92</accession>
<sequence length="62" mass="6984">YRKCATHPLGDDNSIYSDISFAPTDGSLVFRHETVRGASEIFAFKEQTCHYESSLGCTRTYC</sequence>
<reference evidence="1 2" key="1">
    <citation type="journal article" date="2013" name="PLoS Genet.">
        <title>Comparative genome structure, secondary metabolite, and effector coding capacity across Cochliobolus pathogens.</title>
        <authorList>
            <person name="Condon B.J."/>
            <person name="Leng Y."/>
            <person name="Wu D."/>
            <person name="Bushley K.E."/>
            <person name="Ohm R.A."/>
            <person name="Otillar R."/>
            <person name="Martin J."/>
            <person name="Schackwitz W."/>
            <person name="Grimwood J."/>
            <person name="MohdZainudin N."/>
            <person name="Xue C."/>
            <person name="Wang R."/>
            <person name="Manning V.A."/>
            <person name="Dhillon B."/>
            <person name="Tu Z.J."/>
            <person name="Steffenson B.J."/>
            <person name="Salamov A."/>
            <person name="Sun H."/>
            <person name="Lowry S."/>
            <person name="LaButti K."/>
            <person name="Han J."/>
            <person name="Copeland A."/>
            <person name="Lindquist E."/>
            <person name="Barry K."/>
            <person name="Schmutz J."/>
            <person name="Baker S.E."/>
            <person name="Ciuffetti L.M."/>
            <person name="Grigoriev I.V."/>
            <person name="Zhong S."/>
            <person name="Turgeon B.G."/>
        </authorList>
    </citation>
    <scope>NUCLEOTIDE SEQUENCE [LARGE SCALE GENOMIC DNA]</scope>
    <source>
        <strain evidence="1 2">ATCC 44560</strain>
    </source>
</reference>
<feature type="non-terminal residue" evidence="1">
    <location>
        <position position="1"/>
    </location>
</feature>
<dbReference type="KEGG" id="bor:COCMIDRAFT_87645"/>
<proteinExistence type="predicted"/>
<dbReference type="GeneID" id="19127107"/>
<protein>
    <submittedName>
        <fullName evidence="1">Uncharacterized protein</fullName>
    </submittedName>
</protein>
<evidence type="ECO:0000313" key="2">
    <source>
        <dbReference type="Proteomes" id="UP000054032"/>
    </source>
</evidence>
<organism evidence="1 2">
    <name type="scientific">Bipolaris oryzae ATCC 44560</name>
    <dbReference type="NCBI Taxonomy" id="930090"/>
    <lineage>
        <taxon>Eukaryota</taxon>
        <taxon>Fungi</taxon>
        <taxon>Dikarya</taxon>
        <taxon>Ascomycota</taxon>
        <taxon>Pezizomycotina</taxon>
        <taxon>Dothideomycetes</taxon>
        <taxon>Pleosporomycetidae</taxon>
        <taxon>Pleosporales</taxon>
        <taxon>Pleosporineae</taxon>
        <taxon>Pleosporaceae</taxon>
        <taxon>Bipolaris</taxon>
    </lineage>
</organism>
<gene>
    <name evidence="1" type="ORF">COCMIDRAFT_87645</name>
</gene>